<evidence type="ECO:0000256" key="4">
    <source>
        <dbReference type="ARBA" id="ARBA00022475"/>
    </source>
</evidence>
<dbReference type="InterPro" id="IPR036890">
    <property type="entry name" value="HATPase_C_sf"/>
</dbReference>
<keyword evidence="7 19" id="KW-0808">Transferase</keyword>
<evidence type="ECO:0000256" key="12">
    <source>
        <dbReference type="ARBA" id="ARBA00022989"/>
    </source>
</evidence>
<dbReference type="FunFam" id="3.30.565.10:FF:000018">
    <property type="entry name" value="Two-component sensor kinase EnvZ"/>
    <property type="match status" value="1"/>
</dbReference>
<evidence type="ECO:0000256" key="8">
    <source>
        <dbReference type="ARBA" id="ARBA00022692"/>
    </source>
</evidence>
<sequence>MKRLRFSPRSTFTRTLFLVMAMLFISLVTSYLVVVNFVIMPSLQQFNKVLAYEVRTLMAERLKLEDGSFLVISPVVRREIYQELGITLYSEFDAEIQGLRWARHYNFLSEKMSQYLGGKADLRLEINKESPILWLNSYLAPDIWVRVPLTEIEQNQFSPIFRYTLAILLLTFGCIWLYIRFQNRPLLEMEYAARQTGKGIMMPTVREAGSLEVRASIRAFNQMSAGIKLLESDRTILIAGVSHDLRTPLTRIRLATEMMSKEDAYLSESINKDIEECNAIIAQFIDYLRTGQEMPMEFCELNSILKEVISAENGYEQDIENNLSLPPITVNANPISIKRALANMLVNANRYGNGWIKVSSGQTHEFAWFQVEDDGAGIKPEDLPQLFQPFVRGERARSNSGTGLGLAIVQRIIDAHDGKIEIGTSPRGGLSIRACIPVVEDSF</sequence>
<feature type="transmembrane region" description="Helical" evidence="17">
    <location>
        <begin position="160"/>
        <end position="179"/>
    </location>
</feature>
<evidence type="ECO:0000256" key="15">
    <source>
        <dbReference type="ARBA" id="ARBA00023136"/>
    </source>
</evidence>
<evidence type="ECO:0000256" key="17">
    <source>
        <dbReference type="SAM" id="Phobius"/>
    </source>
</evidence>
<dbReference type="InterPro" id="IPR004358">
    <property type="entry name" value="Sig_transdc_His_kin-like_C"/>
</dbReference>
<evidence type="ECO:0000313" key="20">
    <source>
        <dbReference type="Proteomes" id="UP000028002"/>
    </source>
</evidence>
<comment type="subcellular location">
    <subcellularLocation>
        <location evidence="2">Cell inner membrane</location>
        <topology evidence="2">Multi-pass membrane protein</topology>
    </subcellularLocation>
</comment>
<protein>
    <recommendedName>
        <fullName evidence="16">Sensor histidine kinase EnvZ</fullName>
        <ecNumber evidence="3">2.7.13.3</ecNumber>
    </recommendedName>
</protein>
<proteinExistence type="predicted"/>
<comment type="caution">
    <text evidence="19">The sequence shown here is derived from an EMBL/GenBank/DDBJ whole genome shotgun (WGS) entry which is preliminary data.</text>
</comment>
<evidence type="ECO:0000256" key="11">
    <source>
        <dbReference type="ARBA" id="ARBA00022840"/>
    </source>
</evidence>
<dbReference type="CDD" id="cd16950">
    <property type="entry name" value="HATPase_EnvZ-like"/>
    <property type="match status" value="1"/>
</dbReference>
<dbReference type="GO" id="GO:0005886">
    <property type="term" value="C:plasma membrane"/>
    <property type="evidence" value="ECO:0007669"/>
    <property type="project" value="UniProtKB-SubCell"/>
</dbReference>
<evidence type="ECO:0000256" key="16">
    <source>
        <dbReference type="ARBA" id="ARBA00041011"/>
    </source>
</evidence>
<dbReference type="PROSITE" id="PS50109">
    <property type="entry name" value="HIS_KIN"/>
    <property type="match status" value="1"/>
</dbReference>
<dbReference type="EC" id="2.7.13.3" evidence="3"/>
<keyword evidence="11" id="KW-0067">ATP-binding</keyword>
<dbReference type="GO" id="GO:0005524">
    <property type="term" value="F:ATP binding"/>
    <property type="evidence" value="ECO:0007669"/>
    <property type="project" value="UniProtKB-KW"/>
</dbReference>
<dbReference type="CDD" id="cd00082">
    <property type="entry name" value="HisKA"/>
    <property type="match status" value="1"/>
</dbReference>
<dbReference type="Proteomes" id="UP000028002">
    <property type="component" value="Unassembled WGS sequence"/>
</dbReference>
<dbReference type="SUPFAM" id="SSF47384">
    <property type="entry name" value="Homodimeric domain of signal transducing histidine kinase"/>
    <property type="match status" value="1"/>
</dbReference>
<dbReference type="AlphaFoldDB" id="A0A081RZZ1"/>
<evidence type="ECO:0000256" key="10">
    <source>
        <dbReference type="ARBA" id="ARBA00022777"/>
    </source>
</evidence>
<keyword evidence="8 17" id="KW-0812">Transmembrane</keyword>
<dbReference type="SUPFAM" id="SSF55874">
    <property type="entry name" value="ATPase domain of HSP90 chaperone/DNA topoisomerase II/histidine kinase"/>
    <property type="match status" value="1"/>
</dbReference>
<evidence type="ECO:0000256" key="6">
    <source>
        <dbReference type="ARBA" id="ARBA00022553"/>
    </source>
</evidence>
<evidence type="ECO:0000256" key="13">
    <source>
        <dbReference type="ARBA" id="ARBA00023012"/>
    </source>
</evidence>
<evidence type="ECO:0000256" key="5">
    <source>
        <dbReference type="ARBA" id="ARBA00022519"/>
    </source>
</evidence>
<dbReference type="Gene3D" id="1.10.287.130">
    <property type="match status" value="1"/>
</dbReference>
<accession>A0A081RZZ1</accession>
<evidence type="ECO:0000256" key="3">
    <source>
        <dbReference type="ARBA" id="ARBA00012438"/>
    </source>
</evidence>
<dbReference type="FunFam" id="1.10.287.130:FF:000006">
    <property type="entry name" value="Osmolarity two-component histidine kinase EnvZ"/>
    <property type="match status" value="1"/>
</dbReference>
<evidence type="ECO:0000256" key="2">
    <source>
        <dbReference type="ARBA" id="ARBA00004429"/>
    </source>
</evidence>
<keyword evidence="6" id="KW-0597">Phosphoprotein</keyword>
<evidence type="ECO:0000256" key="9">
    <source>
        <dbReference type="ARBA" id="ARBA00022741"/>
    </source>
</evidence>
<dbReference type="NCBIfam" id="NF007004">
    <property type="entry name" value="PRK09467.1"/>
    <property type="match status" value="1"/>
</dbReference>
<keyword evidence="9" id="KW-0547">Nucleotide-binding</keyword>
<reference evidence="19 20" key="1">
    <citation type="submission" date="2014-03" db="EMBL/GenBank/DDBJ databases">
        <title>Draft Genome of Photorhabdus temperata Meg1.</title>
        <authorList>
            <person name="Hurst S.G.IV."/>
            <person name="Morris K."/>
            <person name="Thomas K."/>
            <person name="Tisa L.S."/>
        </authorList>
    </citation>
    <scope>NUCLEOTIDE SEQUENCE [LARGE SCALE GENOMIC DNA]</scope>
    <source>
        <strain evidence="19 20">Meg1</strain>
    </source>
</reference>
<evidence type="ECO:0000256" key="14">
    <source>
        <dbReference type="ARBA" id="ARBA00023016"/>
    </source>
</evidence>
<dbReference type="GO" id="GO:0000155">
    <property type="term" value="F:phosphorelay sensor kinase activity"/>
    <property type="evidence" value="ECO:0007669"/>
    <property type="project" value="InterPro"/>
</dbReference>
<dbReference type="PANTHER" id="PTHR44936">
    <property type="entry name" value="SENSOR PROTEIN CREC"/>
    <property type="match status" value="1"/>
</dbReference>
<dbReference type="EMBL" id="JGVH01000010">
    <property type="protein sequence ID" value="KER04244.1"/>
    <property type="molecule type" value="Genomic_DNA"/>
</dbReference>
<dbReference type="InterPro" id="IPR003661">
    <property type="entry name" value="HisK_dim/P_dom"/>
</dbReference>
<name>A0A081RZZ1_PHOTE</name>
<feature type="transmembrane region" description="Helical" evidence="17">
    <location>
        <begin position="12"/>
        <end position="39"/>
    </location>
</feature>
<dbReference type="Gene3D" id="3.30.565.10">
    <property type="entry name" value="Histidine kinase-like ATPase, C-terminal domain"/>
    <property type="match status" value="1"/>
</dbReference>
<keyword evidence="4" id="KW-1003">Cell membrane</keyword>
<keyword evidence="10 19" id="KW-0418">Kinase</keyword>
<gene>
    <name evidence="19" type="ORF">MEG1DRAFT_01014</name>
</gene>
<keyword evidence="15 17" id="KW-0472">Membrane</keyword>
<dbReference type="PANTHER" id="PTHR44936:SF5">
    <property type="entry name" value="SENSOR HISTIDINE KINASE ENVZ"/>
    <property type="match status" value="1"/>
</dbReference>
<dbReference type="Pfam" id="PF00512">
    <property type="entry name" value="HisKA"/>
    <property type="match status" value="1"/>
</dbReference>
<evidence type="ECO:0000256" key="7">
    <source>
        <dbReference type="ARBA" id="ARBA00022679"/>
    </source>
</evidence>
<comment type="catalytic activity">
    <reaction evidence="1">
        <text>ATP + protein L-histidine = ADP + protein N-phospho-L-histidine.</text>
        <dbReference type="EC" id="2.7.13.3"/>
    </reaction>
</comment>
<evidence type="ECO:0000259" key="18">
    <source>
        <dbReference type="PROSITE" id="PS50109"/>
    </source>
</evidence>
<evidence type="ECO:0000313" key="19">
    <source>
        <dbReference type="EMBL" id="KER04244.1"/>
    </source>
</evidence>
<dbReference type="Pfam" id="PF02518">
    <property type="entry name" value="HATPase_c"/>
    <property type="match status" value="1"/>
</dbReference>
<dbReference type="PATRIC" id="fig|1393735.3.peg.1045"/>
<keyword evidence="5" id="KW-0997">Cell inner membrane</keyword>
<evidence type="ECO:0000256" key="1">
    <source>
        <dbReference type="ARBA" id="ARBA00000085"/>
    </source>
</evidence>
<organism evidence="19 20">
    <name type="scientific">Photorhabdus temperata subsp. temperata Meg1</name>
    <dbReference type="NCBI Taxonomy" id="1393735"/>
    <lineage>
        <taxon>Bacteria</taxon>
        <taxon>Pseudomonadati</taxon>
        <taxon>Pseudomonadota</taxon>
        <taxon>Gammaproteobacteria</taxon>
        <taxon>Enterobacterales</taxon>
        <taxon>Morganellaceae</taxon>
        <taxon>Photorhabdus</taxon>
    </lineage>
</organism>
<dbReference type="SMART" id="SM00388">
    <property type="entry name" value="HisKA"/>
    <property type="match status" value="1"/>
</dbReference>
<dbReference type="InterPro" id="IPR005467">
    <property type="entry name" value="His_kinase_dom"/>
</dbReference>
<dbReference type="SMART" id="SM00387">
    <property type="entry name" value="HATPase_c"/>
    <property type="match status" value="1"/>
</dbReference>
<keyword evidence="13" id="KW-0902">Two-component regulatory system</keyword>
<keyword evidence="12 17" id="KW-1133">Transmembrane helix</keyword>
<dbReference type="InterPro" id="IPR003594">
    <property type="entry name" value="HATPase_dom"/>
</dbReference>
<dbReference type="InterPro" id="IPR036097">
    <property type="entry name" value="HisK_dim/P_sf"/>
</dbReference>
<dbReference type="PRINTS" id="PR00344">
    <property type="entry name" value="BCTRLSENSOR"/>
</dbReference>
<dbReference type="RefSeq" id="WP_036837553.1">
    <property type="nucleotide sequence ID" value="NZ_CAWLUD010000010.1"/>
</dbReference>
<dbReference type="InterPro" id="IPR050980">
    <property type="entry name" value="2C_sensor_his_kinase"/>
</dbReference>
<feature type="domain" description="Histidine kinase" evidence="18">
    <location>
        <begin position="240"/>
        <end position="440"/>
    </location>
</feature>
<keyword evidence="14" id="KW-0346">Stress response</keyword>